<dbReference type="GO" id="GO:0015288">
    <property type="term" value="F:porin activity"/>
    <property type="evidence" value="ECO:0007669"/>
    <property type="project" value="TreeGrafter"/>
</dbReference>
<dbReference type="InterPro" id="IPR003423">
    <property type="entry name" value="OMP_efflux"/>
</dbReference>
<dbReference type="GO" id="GO:0015562">
    <property type="term" value="F:efflux transmembrane transporter activity"/>
    <property type="evidence" value="ECO:0007669"/>
    <property type="project" value="InterPro"/>
</dbReference>
<accession>A0A0B0HCG3</accession>
<protein>
    <submittedName>
        <fullName evidence="8">Type I secretion outer membrane protein TolC</fullName>
    </submittedName>
</protein>
<organism evidence="8 9">
    <name type="scientific">Solemya velum gill symbiont</name>
    <dbReference type="NCBI Taxonomy" id="2340"/>
    <lineage>
        <taxon>Bacteria</taxon>
        <taxon>Pseudomonadati</taxon>
        <taxon>Pseudomonadota</taxon>
        <taxon>Gammaproteobacteria</taxon>
        <taxon>sulfur-oxidizing symbionts</taxon>
    </lineage>
</organism>
<keyword evidence="5" id="KW-0812">Transmembrane</keyword>
<comment type="subcellular location">
    <subcellularLocation>
        <location evidence="1">Cell outer membrane</location>
    </subcellularLocation>
</comment>
<keyword evidence="3" id="KW-0813">Transport</keyword>
<dbReference type="GO" id="GO:1990281">
    <property type="term" value="C:efflux pump complex"/>
    <property type="evidence" value="ECO:0007669"/>
    <property type="project" value="TreeGrafter"/>
</dbReference>
<gene>
    <name evidence="8" type="primary">tolC</name>
    <name evidence="8" type="ORF">JV46_17820</name>
</gene>
<evidence type="ECO:0000313" key="8">
    <source>
        <dbReference type="EMBL" id="KHF25579.1"/>
    </source>
</evidence>
<evidence type="ECO:0000313" key="9">
    <source>
        <dbReference type="Proteomes" id="UP000030856"/>
    </source>
</evidence>
<sequence length="469" mass="51249">MLFIHENYMRDLFLLAFRASAKIICNIEHDGDPGMQCIQSIFKTAGAVSLLSAILISGVIADDLRDIYDQAKSNDAQYRAAGYTLEASREAKPLAKSGLLPQVVLNAGTTWGNGDSYSGSNNTGSASLDLTQPLFNRGNFMQYKQADSVVAKAEAEYTTEEQGLIIRVAEAYFNVLAAEDNLRFTRSETKAIYNQLDQAKQRYEVGLIAITDVHEAQASYDNARSNQIQANNELDNAREALRVIVGGGSIGELAKLKPSIPLRRPNPSSLDYWSKQALENNPSVSAAHQAVEIARKEVEVKKSGHYPTLDLVASKSEVWDSPSTGTDFSDEMIGLQLTLPIYLGGSVSSNVRKTRHELKAALESYEGQKRLANRQVRDAYRGVESAISQVKALQASTVSAQSALDATTAGYEVGSRTLVDVLIAQRNLFGARSNYASARYQYVLNGLYLRQAAGNLSESDLDDVNKLLK</sequence>
<dbReference type="Gene3D" id="1.20.1600.10">
    <property type="entry name" value="Outer membrane efflux proteins (OEP)"/>
    <property type="match status" value="1"/>
</dbReference>
<dbReference type="EMBL" id="JRAA01000001">
    <property type="protein sequence ID" value="KHF25579.1"/>
    <property type="molecule type" value="Genomic_DNA"/>
</dbReference>
<keyword evidence="9" id="KW-1185">Reference proteome</keyword>
<dbReference type="eggNOG" id="COG1538">
    <property type="taxonomic scope" value="Bacteria"/>
</dbReference>
<dbReference type="Pfam" id="PF02321">
    <property type="entry name" value="OEP"/>
    <property type="match status" value="2"/>
</dbReference>
<name>A0A0B0HCG3_SOVGS</name>
<dbReference type="PATRIC" id="fig|2340.3.peg.101"/>
<comment type="caution">
    <text evidence="8">The sequence shown here is derived from an EMBL/GenBank/DDBJ whole genome shotgun (WGS) entry which is preliminary data.</text>
</comment>
<evidence type="ECO:0000256" key="1">
    <source>
        <dbReference type="ARBA" id="ARBA00004442"/>
    </source>
</evidence>
<evidence type="ECO:0000256" key="2">
    <source>
        <dbReference type="ARBA" id="ARBA00007613"/>
    </source>
</evidence>
<evidence type="ECO:0000256" key="3">
    <source>
        <dbReference type="ARBA" id="ARBA00022448"/>
    </source>
</evidence>
<dbReference type="PANTHER" id="PTHR30026:SF20">
    <property type="entry name" value="OUTER MEMBRANE PROTEIN TOLC"/>
    <property type="match status" value="1"/>
</dbReference>
<dbReference type="InterPro" id="IPR051906">
    <property type="entry name" value="TolC-like"/>
</dbReference>
<dbReference type="Proteomes" id="UP000030856">
    <property type="component" value="Unassembled WGS sequence"/>
</dbReference>
<proteinExistence type="inferred from homology"/>
<reference evidence="8 9" key="1">
    <citation type="journal article" date="2014" name="BMC Genomics">
        <title>The genome of the intracellular bacterium of the coastal bivalve, Solemya velum: a blueprint for thriving in and out of symbiosis.</title>
        <authorList>
            <person name="Dmytrenko O."/>
            <person name="Russell S.L."/>
            <person name="Loo W.T."/>
            <person name="Fontanez K.M."/>
            <person name="Liao L."/>
            <person name="Roeselers G."/>
            <person name="Sharma R."/>
            <person name="Stewart F.J."/>
            <person name="Newton I.L."/>
            <person name="Woyke T."/>
            <person name="Wu D."/>
            <person name="Lang J.M."/>
            <person name="Eisen J.A."/>
            <person name="Cavanaugh C.M."/>
        </authorList>
    </citation>
    <scope>NUCLEOTIDE SEQUENCE [LARGE SCALE GENOMIC DNA]</scope>
    <source>
        <strain evidence="8 9">WH</strain>
    </source>
</reference>
<dbReference type="NCBIfam" id="TIGR01844">
    <property type="entry name" value="type_I_sec_TolC"/>
    <property type="match status" value="1"/>
</dbReference>
<keyword evidence="7" id="KW-0998">Cell outer membrane</keyword>
<comment type="similarity">
    <text evidence="2">Belongs to the outer membrane factor (OMF) (TC 1.B.17) family.</text>
</comment>
<keyword evidence="4" id="KW-1134">Transmembrane beta strand</keyword>
<dbReference type="GO" id="GO:0009279">
    <property type="term" value="C:cell outer membrane"/>
    <property type="evidence" value="ECO:0007669"/>
    <property type="project" value="UniProtKB-SubCell"/>
</dbReference>
<dbReference type="PANTHER" id="PTHR30026">
    <property type="entry name" value="OUTER MEMBRANE PROTEIN TOLC"/>
    <property type="match status" value="1"/>
</dbReference>
<dbReference type="InterPro" id="IPR010130">
    <property type="entry name" value="T1SS_OMP_TolC"/>
</dbReference>
<evidence type="ECO:0000256" key="7">
    <source>
        <dbReference type="ARBA" id="ARBA00023237"/>
    </source>
</evidence>
<keyword evidence="6" id="KW-0472">Membrane</keyword>
<evidence type="ECO:0000256" key="6">
    <source>
        <dbReference type="ARBA" id="ARBA00023136"/>
    </source>
</evidence>
<dbReference type="AlphaFoldDB" id="A0A0B0HCG3"/>
<dbReference type="SUPFAM" id="SSF56954">
    <property type="entry name" value="Outer membrane efflux proteins (OEP)"/>
    <property type="match status" value="1"/>
</dbReference>
<dbReference type="STRING" id="2340.JV46_17820"/>
<evidence type="ECO:0000256" key="4">
    <source>
        <dbReference type="ARBA" id="ARBA00022452"/>
    </source>
</evidence>
<evidence type="ECO:0000256" key="5">
    <source>
        <dbReference type="ARBA" id="ARBA00022692"/>
    </source>
</evidence>